<evidence type="ECO:0000256" key="3">
    <source>
        <dbReference type="ARBA" id="ARBA00022679"/>
    </source>
</evidence>
<accession>A0A0C2XTY2</accession>
<sequence>MRGISPALGRRQLHGKPPIKALPVPGDKFDILFFGGDEFSCQTLRKLEQAKDVWRTLDVVTQSDHQRARHGTKTVESPVKILAQELGLRCHFLPKEKAKMKTQTFPSPFDGGQHGPSQLLIVASLGRFIAWNVLKRFQSSRRLNLHPSMIPQYRGAAPIQWAIADGLATTGVSIIEVERVGMGYDVGDIWAQKPVVIPSGSTYATLMPILAGEGSELLLQVLRRMIEGSQVDSVEQDLKRVTQAPVIDSTVVVADWWRHDAQKIEQIARATIHQKPIFSYVFDGETTLQLHDVSVIPLSAHNGLLKRCGEATLNQVTGNLEVQCASGSQLAVQKVKQSSRKLMASKDWWVGVPMRKRPAGLLQFHMGPYTGPEIHPGFEVQSEPLTLKS</sequence>
<name>A0A0C2XTY2_SERVB</name>
<dbReference type="OrthoDB" id="10268103at2759"/>
<keyword evidence="8" id="KW-1185">Reference proteome</keyword>
<feature type="domain" description="Formyl transferase N-terminal" evidence="5">
    <location>
        <begin position="33"/>
        <end position="222"/>
    </location>
</feature>
<evidence type="ECO:0000259" key="6">
    <source>
        <dbReference type="Pfam" id="PF02911"/>
    </source>
</evidence>
<dbReference type="CDD" id="cd08646">
    <property type="entry name" value="FMT_core_Met-tRNA-FMT_N"/>
    <property type="match status" value="1"/>
</dbReference>
<dbReference type="Gene3D" id="3.40.50.12230">
    <property type="match status" value="1"/>
</dbReference>
<dbReference type="Proteomes" id="UP000054097">
    <property type="component" value="Unassembled WGS sequence"/>
</dbReference>
<dbReference type="STRING" id="933852.A0A0C2XTY2"/>
<evidence type="ECO:0000313" key="8">
    <source>
        <dbReference type="Proteomes" id="UP000054097"/>
    </source>
</evidence>
<dbReference type="HOGENOM" id="CLU_033347_0_3_1"/>
<dbReference type="AlphaFoldDB" id="A0A0C2XTY2"/>
<reference evidence="8" key="2">
    <citation type="submission" date="2015-01" db="EMBL/GenBank/DDBJ databases">
        <title>Evolutionary Origins and Diversification of the Mycorrhizal Mutualists.</title>
        <authorList>
            <consortium name="DOE Joint Genome Institute"/>
            <consortium name="Mycorrhizal Genomics Consortium"/>
            <person name="Kohler A."/>
            <person name="Kuo A."/>
            <person name="Nagy L.G."/>
            <person name="Floudas D."/>
            <person name="Copeland A."/>
            <person name="Barry K.W."/>
            <person name="Cichocki N."/>
            <person name="Veneault-Fourrey C."/>
            <person name="LaButti K."/>
            <person name="Lindquist E.A."/>
            <person name="Lipzen A."/>
            <person name="Lundell T."/>
            <person name="Morin E."/>
            <person name="Murat C."/>
            <person name="Riley R."/>
            <person name="Ohm R."/>
            <person name="Sun H."/>
            <person name="Tunlid A."/>
            <person name="Henrissat B."/>
            <person name="Grigoriev I.V."/>
            <person name="Hibbett D.S."/>
            <person name="Martin F."/>
        </authorList>
    </citation>
    <scope>NUCLEOTIDE SEQUENCE [LARGE SCALE GENOMIC DNA]</scope>
    <source>
        <strain evidence="8">MAFF 305830</strain>
    </source>
</reference>
<protein>
    <recommendedName>
        <fullName evidence="2">methionyl-tRNA formyltransferase</fullName>
        <ecNumber evidence="2">2.1.2.9</ecNumber>
    </recommendedName>
</protein>
<dbReference type="GO" id="GO:0005739">
    <property type="term" value="C:mitochondrion"/>
    <property type="evidence" value="ECO:0007669"/>
    <property type="project" value="TreeGrafter"/>
</dbReference>
<dbReference type="GO" id="GO:0004479">
    <property type="term" value="F:methionyl-tRNA formyltransferase activity"/>
    <property type="evidence" value="ECO:0007669"/>
    <property type="project" value="UniProtKB-EC"/>
</dbReference>
<evidence type="ECO:0000256" key="2">
    <source>
        <dbReference type="ARBA" id="ARBA00012261"/>
    </source>
</evidence>
<dbReference type="Pfam" id="PF02911">
    <property type="entry name" value="Formyl_trans_C"/>
    <property type="match status" value="1"/>
</dbReference>
<dbReference type="SUPFAM" id="SSF53328">
    <property type="entry name" value="Formyltransferase"/>
    <property type="match status" value="1"/>
</dbReference>
<dbReference type="PANTHER" id="PTHR11138:SF5">
    <property type="entry name" value="METHIONYL-TRNA FORMYLTRANSFERASE, MITOCHONDRIAL"/>
    <property type="match status" value="1"/>
</dbReference>
<dbReference type="PANTHER" id="PTHR11138">
    <property type="entry name" value="METHIONYL-TRNA FORMYLTRANSFERASE"/>
    <property type="match status" value="1"/>
</dbReference>
<proteinExistence type="inferred from homology"/>
<evidence type="ECO:0000313" key="7">
    <source>
        <dbReference type="EMBL" id="KIM32357.1"/>
    </source>
</evidence>
<dbReference type="InterPro" id="IPR036477">
    <property type="entry name" value="Formyl_transf_N_sf"/>
</dbReference>
<reference evidence="7 8" key="1">
    <citation type="submission" date="2014-04" db="EMBL/GenBank/DDBJ databases">
        <authorList>
            <consortium name="DOE Joint Genome Institute"/>
            <person name="Kuo A."/>
            <person name="Zuccaro A."/>
            <person name="Kohler A."/>
            <person name="Nagy L.G."/>
            <person name="Floudas D."/>
            <person name="Copeland A."/>
            <person name="Barry K.W."/>
            <person name="Cichocki N."/>
            <person name="Veneault-Fourrey C."/>
            <person name="LaButti K."/>
            <person name="Lindquist E.A."/>
            <person name="Lipzen A."/>
            <person name="Lundell T."/>
            <person name="Morin E."/>
            <person name="Murat C."/>
            <person name="Sun H."/>
            <person name="Tunlid A."/>
            <person name="Henrissat B."/>
            <person name="Grigoriev I.V."/>
            <person name="Hibbett D.S."/>
            <person name="Martin F."/>
            <person name="Nordberg H.P."/>
            <person name="Cantor M.N."/>
            <person name="Hua S.X."/>
        </authorList>
    </citation>
    <scope>NUCLEOTIDE SEQUENCE [LARGE SCALE GENOMIC DNA]</scope>
    <source>
        <strain evidence="7 8">MAFF 305830</strain>
    </source>
</reference>
<organism evidence="7 8">
    <name type="scientific">Serendipita vermifera MAFF 305830</name>
    <dbReference type="NCBI Taxonomy" id="933852"/>
    <lineage>
        <taxon>Eukaryota</taxon>
        <taxon>Fungi</taxon>
        <taxon>Dikarya</taxon>
        <taxon>Basidiomycota</taxon>
        <taxon>Agaricomycotina</taxon>
        <taxon>Agaricomycetes</taxon>
        <taxon>Sebacinales</taxon>
        <taxon>Serendipitaceae</taxon>
        <taxon>Serendipita</taxon>
    </lineage>
</organism>
<feature type="domain" description="Formyl transferase C-terminal" evidence="6">
    <location>
        <begin position="256"/>
        <end position="351"/>
    </location>
</feature>
<dbReference type="InterPro" id="IPR002376">
    <property type="entry name" value="Formyl_transf_N"/>
</dbReference>
<keyword evidence="3" id="KW-0808">Transferase</keyword>
<dbReference type="Pfam" id="PF00551">
    <property type="entry name" value="Formyl_trans_N"/>
    <property type="match status" value="1"/>
</dbReference>
<evidence type="ECO:0000256" key="4">
    <source>
        <dbReference type="ARBA" id="ARBA00022917"/>
    </source>
</evidence>
<comment type="similarity">
    <text evidence="1">Belongs to the Fmt family.</text>
</comment>
<dbReference type="InterPro" id="IPR041711">
    <property type="entry name" value="Met-tRNA-FMT_N"/>
</dbReference>
<dbReference type="EMBL" id="KN824280">
    <property type="protein sequence ID" value="KIM32357.1"/>
    <property type="molecule type" value="Genomic_DNA"/>
</dbReference>
<evidence type="ECO:0000256" key="1">
    <source>
        <dbReference type="ARBA" id="ARBA00010699"/>
    </source>
</evidence>
<dbReference type="EC" id="2.1.2.9" evidence="2"/>
<dbReference type="InterPro" id="IPR005793">
    <property type="entry name" value="Formyl_trans_C"/>
</dbReference>
<gene>
    <name evidence="7" type="ORF">M408DRAFT_62871</name>
</gene>
<keyword evidence="4" id="KW-0648">Protein biosynthesis</keyword>
<evidence type="ECO:0000259" key="5">
    <source>
        <dbReference type="Pfam" id="PF00551"/>
    </source>
</evidence>